<reference evidence="1 2" key="1">
    <citation type="submission" date="2020-04" db="EMBL/GenBank/DDBJ databases">
        <authorList>
            <person name="De Canck E."/>
        </authorList>
    </citation>
    <scope>NUCLEOTIDE SEQUENCE [LARGE SCALE GENOMIC DNA]</scope>
    <source>
        <strain evidence="1 2">LMG 28138</strain>
    </source>
</reference>
<organism evidence="1 2">
    <name type="scientific">Pararobbsia alpina</name>
    <dbReference type="NCBI Taxonomy" id="621374"/>
    <lineage>
        <taxon>Bacteria</taxon>
        <taxon>Pseudomonadati</taxon>
        <taxon>Pseudomonadota</taxon>
        <taxon>Betaproteobacteria</taxon>
        <taxon>Burkholderiales</taxon>
        <taxon>Burkholderiaceae</taxon>
        <taxon>Pararobbsia</taxon>
    </lineage>
</organism>
<evidence type="ECO:0000313" key="2">
    <source>
        <dbReference type="Proteomes" id="UP000494115"/>
    </source>
</evidence>
<dbReference type="EMBL" id="CADIKM010000021">
    <property type="protein sequence ID" value="CAB3795343.1"/>
    <property type="molecule type" value="Genomic_DNA"/>
</dbReference>
<dbReference type="Proteomes" id="UP000494115">
    <property type="component" value="Unassembled WGS sequence"/>
</dbReference>
<sequence>MAKSRKPKILCLDAGTLARYKDRVVRVKGEARGQRSMIEWVAHDGTHQRSTVKWKSLAPLEDQLF</sequence>
<gene>
    <name evidence="1" type="ORF">LMG28138_03862</name>
</gene>
<dbReference type="AlphaFoldDB" id="A0A6S7BPP7"/>
<dbReference type="RefSeq" id="WP_175106425.1">
    <property type="nucleotide sequence ID" value="NZ_CADIKM010000021.1"/>
</dbReference>
<protein>
    <submittedName>
        <fullName evidence="1">Uncharacterized protein</fullName>
    </submittedName>
</protein>
<keyword evidence="2" id="KW-1185">Reference proteome</keyword>
<proteinExistence type="predicted"/>
<accession>A0A6S7BPP7</accession>
<name>A0A6S7BPP7_9BURK</name>
<evidence type="ECO:0000313" key="1">
    <source>
        <dbReference type="EMBL" id="CAB3795343.1"/>
    </source>
</evidence>